<dbReference type="Proteomes" id="UP000019140">
    <property type="component" value="Unassembled WGS sequence"/>
</dbReference>
<dbReference type="HOGENOM" id="CLU_1233169_0_0_7"/>
<dbReference type="PANTHER" id="PTHR34611">
    <property type="match status" value="1"/>
</dbReference>
<reference evidence="2 3" key="1">
    <citation type="journal article" date="2014" name="Nature">
        <title>An environmental bacterial taxon with a large and distinct metabolic repertoire.</title>
        <authorList>
            <person name="Wilson M.C."/>
            <person name="Mori T."/>
            <person name="Ruckert C."/>
            <person name="Uria A.R."/>
            <person name="Helf M.J."/>
            <person name="Takada K."/>
            <person name="Gernert C."/>
            <person name="Steffens U.A."/>
            <person name="Heycke N."/>
            <person name="Schmitt S."/>
            <person name="Rinke C."/>
            <person name="Helfrich E.J."/>
            <person name="Brachmann A.O."/>
            <person name="Gurgui C."/>
            <person name="Wakimoto T."/>
            <person name="Kracht M."/>
            <person name="Crusemann M."/>
            <person name="Hentschel U."/>
            <person name="Abe I."/>
            <person name="Matsunaga S."/>
            <person name="Kalinowski J."/>
            <person name="Takeyama H."/>
            <person name="Piel J."/>
        </authorList>
    </citation>
    <scope>NUCLEOTIDE SEQUENCE [LARGE SCALE GENOMIC DNA]</scope>
    <source>
        <strain evidence="3">TSY2</strain>
    </source>
</reference>
<dbReference type="Pfam" id="PF04754">
    <property type="entry name" value="Transposase_31"/>
    <property type="match status" value="1"/>
</dbReference>
<protein>
    <recommendedName>
        <fullName evidence="1">Transposase (putative) YhgA-like domain-containing protein</fullName>
    </recommendedName>
</protein>
<dbReference type="InterPro" id="IPR006842">
    <property type="entry name" value="Transposase_31"/>
</dbReference>
<dbReference type="GO" id="GO:0006310">
    <property type="term" value="P:DNA recombination"/>
    <property type="evidence" value="ECO:0007669"/>
    <property type="project" value="TreeGrafter"/>
</dbReference>
<dbReference type="AlphaFoldDB" id="W4M784"/>
<name>W4M784_9BACT</name>
<sequence length="224" mass="26111">MADDIQHPHDKLVRTVLGDPASATSFLQLHLPAPLTQHLNWSTLWLDNTTFIEDEMRDRAADCLYQIEQVSNQETVWIYLYVEHQSTVDSWMRFRLLKYCCRIWERQLGANPTPRQLQPIVPRVFYQGERRWTPSTEFADLFAESVRDWPWVPHFAHELLDQSSLPVEAVQGEVKAQIMQLLMLAAYHPAEGWMERVAALWGRLAEVTSSGGVNYVVFTDFLFY</sequence>
<evidence type="ECO:0000259" key="1">
    <source>
        <dbReference type="Pfam" id="PF04754"/>
    </source>
</evidence>
<proteinExistence type="predicted"/>
<evidence type="ECO:0000313" key="3">
    <source>
        <dbReference type="Proteomes" id="UP000019140"/>
    </source>
</evidence>
<evidence type="ECO:0000313" key="2">
    <source>
        <dbReference type="EMBL" id="ETX05497.1"/>
    </source>
</evidence>
<dbReference type="EMBL" id="AZHX01000942">
    <property type="protein sequence ID" value="ETX05497.1"/>
    <property type="molecule type" value="Genomic_DNA"/>
</dbReference>
<feature type="domain" description="Transposase (putative) YhgA-like" evidence="1">
    <location>
        <begin position="8"/>
        <end position="188"/>
    </location>
</feature>
<keyword evidence="3" id="KW-1185">Reference proteome</keyword>
<organism evidence="2 3">
    <name type="scientific">Candidatus Entotheonella gemina</name>
    <dbReference type="NCBI Taxonomy" id="1429439"/>
    <lineage>
        <taxon>Bacteria</taxon>
        <taxon>Pseudomonadati</taxon>
        <taxon>Nitrospinota/Tectimicrobiota group</taxon>
        <taxon>Candidatus Tectimicrobiota</taxon>
        <taxon>Candidatus Entotheonellia</taxon>
        <taxon>Candidatus Entotheonellales</taxon>
        <taxon>Candidatus Entotheonellaceae</taxon>
        <taxon>Candidatus Entotheonella</taxon>
    </lineage>
</organism>
<accession>W4M784</accession>
<comment type="caution">
    <text evidence="2">The sequence shown here is derived from an EMBL/GenBank/DDBJ whole genome shotgun (WGS) entry which is preliminary data.</text>
</comment>
<gene>
    <name evidence="2" type="ORF">ETSY2_22590</name>
</gene>
<dbReference type="InterPro" id="IPR051699">
    <property type="entry name" value="Rpn/YhgA-like_nuclease"/>
</dbReference>
<dbReference type="GO" id="GO:1990238">
    <property type="term" value="F:double-stranded DNA endonuclease activity"/>
    <property type="evidence" value="ECO:0007669"/>
    <property type="project" value="TreeGrafter"/>
</dbReference>
<dbReference type="PANTHER" id="PTHR34611:SF2">
    <property type="entry name" value="INACTIVE RECOMBINATION-PROMOTING NUCLEASE-LIKE PROTEIN RPNE-RELATED"/>
    <property type="match status" value="1"/>
</dbReference>